<protein>
    <submittedName>
        <fullName evidence="1">Uncharacterized protein</fullName>
    </submittedName>
</protein>
<proteinExistence type="predicted"/>
<gene>
    <name evidence="1" type="ORF">FKW44_020219</name>
</gene>
<dbReference type="EMBL" id="CP045903">
    <property type="protein sequence ID" value="QQP39357.1"/>
    <property type="molecule type" value="Genomic_DNA"/>
</dbReference>
<reference evidence="2" key="1">
    <citation type="submission" date="2021-01" db="EMBL/GenBank/DDBJ databases">
        <title>Caligus Genome Assembly.</title>
        <authorList>
            <person name="Gallardo-Escarate C."/>
        </authorList>
    </citation>
    <scope>NUCLEOTIDE SEQUENCE [LARGE SCALE GENOMIC DNA]</scope>
</reference>
<organism evidence="1 2">
    <name type="scientific">Caligus rogercresseyi</name>
    <name type="common">Sea louse</name>
    <dbReference type="NCBI Taxonomy" id="217165"/>
    <lineage>
        <taxon>Eukaryota</taxon>
        <taxon>Metazoa</taxon>
        <taxon>Ecdysozoa</taxon>
        <taxon>Arthropoda</taxon>
        <taxon>Crustacea</taxon>
        <taxon>Multicrustacea</taxon>
        <taxon>Hexanauplia</taxon>
        <taxon>Copepoda</taxon>
        <taxon>Siphonostomatoida</taxon>
        <taxon>Caligidae</taxon>
        <taxon>Caligus</taxon>
    </lineage>
</organism>
<evidence type="ECO:0000313" key="2">
    <source>
        <dbReference type="Proteomes" id="UP000595437"/>
    </source>
</evidence>
<accession>A0A7T8JXY5</accession>
<keyword evidence="2" id="KW-1185">Reference proteome</keyword>
<evidence type="ECO:0000313" key="1">
    <source>
        <dbReference type="EMBL" id="QQP39357.1"/>
    </source>
</evidence>
<dbReference type="Proteomes" id="UP000595437">
    <property type="component" value="Chromosome 14"/>
</dbReference>
<feature type="non-terminal residue" evidence="1">
    <location>
        <position position="1"/>
    </location>
</feature>
<dbReference type="AlphaFoldDB" id="A0A7T8JXY5"/>
<sequence length="50" mass="5744">LNPMDFGIKSILETRVCSKSWSSVEILKKKLIQAWAFLSEERFLPVLPPP</sequence>
<name>A0A7T8JXY5_CALRO</name>